<organismHost>
    <name type="scientific">Adoxophyes</name>
    <dbReference type="NCBI Taxonomy" id="85584"/>
</organismHost>
<dbReference type="Proteomes" id="UP000202129">
    <property type="component" value="Segment"/>
</dbReference>
<keyword evidence="5" id="KW-1185">Reference proteome</keyword>
<proteinExistence type="predicted"/>
<evidence type="ECO:0000313" key="4">
    <source>
        <dbReference type="EMBL" id="AIW65155.1"/>
    </source>
</evidence>
<evidence type="ECO:0000313" key="3">
    <source>
        <dbReference type="EMBL" id="AIW65154.1"/>
    </source>
</evidence>
<dbReference type="EMBL" id="KM234093">
    <property type="protein sequence ID" value="AIW65153.1"/>
    <property type="molecule type" value="Genomic_DNA"/>
</dbReference>
<dbReference type="RefSeq" id="NP_872566.1">
    <property type="nucleotide sequence ID" value="NC_005038.1"/>
</dbReference>
<dbReference type="GeneID" id="1463336"/>
<evidence type="ECO:0000313" key="1">
    <source>
        <dbReference type="EMBL" id="AAP85749.1"/>
    </source>
</evidence>
<dbReference type="EMBL" id="AF547984">
    <property type="protein sequence ID" value="AAP85749.1"/>
    <property type="molecule type" value="Genomic_DNA"/>
</dbReference>
<dbReference type="InterPro" id="IPR003225">
    <property type="entry name" value="DUF325"/>
</dbReference>
<organism evidence="1 5">
    <name type="scientific">Adoxophyes orana granulovirus</name>
    <name type="common">AoGV</name>
    <dbReference type="NCBI Taxonomy" id="170617"/>
    <lineage>
        <taxon>Viruses</taxon>
        <taxon>Viruses incertae sedis</taxon>
        <taxon>Naldaviricetes</taxon>
        <taxon>Lefavirales</taxon>
        <taxon>Baculoviridae</taxon>
        <taxon>Betabaculovirus</taxon>
        <taxon>Betabaculovirus adoranae</taxon>
    </lineage>
</organism>
<dbReference type="KEGG" id="vg:1463336"/>
<gene>
    <name evidence="1" type="primary">ORF_112</name>
</gene>
<evidence type="ECO:0000313" key="5">
    <source>
        <dbReference type="Proteomes" id="UP000202129"/>
    </source>
</evidence>
<dbReference type="Pfam" id="PF03804">
    <property type="entry name" value="DUF325"/>
    <property type="match status" value="1"/>
</dbReference>
<evidence type="ECO:0000313" key="2">
    <source>
        <dbReference type="EMBL" id="AIW65153.1"/>
    </source>
</evidence>
<dbReference type="EMBL" id="KM234095">
    <property type="protein sequence ID" value="AIW65155.1"/>
    <property type="molecule type" value="Genomic_DNA"/>
</dbReference>
<name>Q7T9Q3_GVAO</name>
<reference evidence="2" key="2">
    <citation type="journal article" date="2015" name="J. Gen. Virol.">
        <title>Isolation of an Adoxophyes orana granulovirus (AdorGV) occlusion body morphology mutant: biological activity, genome sequence and relationship to other isolates of AdorGV.</title>
        <authorList>
            <person name="Nakai M."/>
            <person name="Harrison R.L."/>
            <person name="Uchida H."/>
            <person name="Ukuda R."/>
            <person name="Hikihara S."/>
            <person name="Ishii K."/>
            <person name="Kunimi Y."/>
        </authorList>
    </citation>
    <scope>NUCLEOTIDE SEQUENCE</scope>
    <source>
        <strain evidence="2">AdorGV-K</strain>
        <strain evidence="3">AdorGV-Tks</strain>
        <strain evidence="4">AdorGV-To</strain>
    </source>
</reference>
<dbReference type="EMBL" id="KM234094">
    <property type="protein sequence ID" value="AIW65154.1"/>
    <property type="molecule type" value="Genomic_DNA"/>
</dbReference>
<sequence length="132" mass="15617">MTTATDHFYNYFEDFKQQDFNYFLQYRDYLKNQKMDNKLIYNLMVDAAKRIFGDESYDLRDEQMHHFRICAICDTIGPLPCNNQPVANYICTNCGNVSVDVDPNVIYPWQDSLQIIFKDRVGEKINNEDSDT</sequence>
<dbReference type="OrthoDB" id="36784at10239"/>
<accession>Q7T9Q3</accession>
<protein>
    <submittedName>
        <fullName evidence="1">ORF_112</fullName>
    </submittedName>
</protein>
<reference evidence="1 5" key="1">
    <citation type="journal article" date="2003" name="Virology">
        <title>The complete sequence of the Adoxophyes orana granulovirus genome.</title>
        <authorList>
            <person name="Wormleaton S."/>
            <person name="Kuzio J."/>
            <person name="Winstanley D."/>
        </authorList>
    </citation>
    <scope>NUCLEOTIDE SEQUENCE [LARGE SCALE GENOMIC DNA]</scope>
</reference>